<sequence>MSTWTGRLIFLPEMTPQDVSREDIAHALSLMCRGGGHVKYFYSVAQHSINCALEAAARGYSSRVQFAALLHDGGEAYLSDLIRPVKVLVKDYAPLEAHVDACVRAAFGLALTEEETGQVRSVDDAMLHHEFLALRDDVAIYKVAPQCAGKQDFSQRDPAEVEAEFLKRLTVLEVQTGTALQ</sequence>
<dbReference type="AlphaFoldDB" id="A0A644X3R2"/>
<gene>
    <name evidence="1" type="ORF">SDC9_55259</name>
</gene>
<protein>
    <recommendedName>
        <fullName evidence="2">HD domain-containing protein</fullName>
    </recommendedName>
</protein>
<comment type="caution">
    <text evidence="1">The sequence shown here is derived from an EMBL/GenBank/DDBJ whole genome shotgun (WGS) entry which is preliminary data.</text>
</comment>
<accession>A0A644X3R2</accession>
<dbReference type="SUPFAM" id="SSF109604">
    <property type="entry name" value="HD-domain/PDEase-like"/>
    <property type="match status" value="1"/>
</dbReference>
<evidence type="ECO:0000313" key="1">
    <source>
        <dbReference type="EMBL" id="MPM08943.1"/>
    </source>
</evidence>
<organism evidence="1">
    <name type="scientific">bioreactor metagenome</name>
    <dbReference type="NCBI Taxonomy" id="1076179"/>
    <lineage>
        <taxon>unclassified sequences</taxon>
        <taxon>metagenomes</taxon>
        <taxon>ecological metagenomes</taxon>
    </lineage>
</organism>
<reference evidence="1" key="1">
    <citation type="submission" date="2019-08" db="EMBL/GenBank/DDBJ databases">
        <authorList>
            <person name="Kucharzyk K."/>
            <person name="Murdoch R.W."/>
            <person name="Higgins S."/>
            <person name="Loffler F."/>
        </authorList>
    </citation>
    <scope>NUCLEOTIDE SEQUENCE</scope>
</reference>
<evidence type="ECO:0008006" key="2">
    <source>
        <dbReference type="Google" id="ProtNLM"/>
    </source>
</evidence>
<dbReference type="EMBL" id="VSSQ01001510">
    <property type="protein sequence ID" value="MPM08943.1"/>
    <property type="molecule type" value="Genomic_DNA"/>
</dbReference>
<name>A0A644X3R2_9ZZZZ</name>
<proteinExistence type="predicted"/>
<dbReference type="Gene3D" id="1.10.3210.10">
    <property type="entry name" value="Hypothetical protein af1432"/>
    <property type="match status" value="1"/>
</dbReference>